<feature type="compositionally biased region" description="Low complexity" evidence="3">
    <location>
        <begin position="29"/>
        <end position="77"/>
    </location>
</feature>
<gene>
    <name evidence="4" type="ORF">CHLRE_03g202337v5</name>
</gene>
<dbReference type="PANTHER" id="PTHR31214:SF2">
    <property type="entry name" value="PROTEIN FAM221A"/>
    <property type="match status" value="1"/>
</dbReference>
<dbReference type="Proteomes" id="UP000006906">
    <property type="component" value="Chromosome 3"/>
</dbReference>
<comment type="similarity">
    <text evidence="1">Belongs to the FAM221 family.</text>
</comment>
<name>A0A2K3DZL2_CHLRE</name>
<evidence type="ECO:0000313" key="5">
    <source>
        <dbReference type="Proteomes" id="UP000006906"/>
    </source>
</evidence>
<dbReference type="GeneID" id="5724932"/>
<feature type="compositionally biased region" description="Low complexity" evidence="3">
    <location>
        <begin position="86"/>
        <end position="121"/>
    </location>
</feature>
<evidence type="ECO:0000313" key="4">
    <source>
        <dbReference type="EMBL" id="PNW85986.1"/>
    </source>
</evidence>
<dbReference type="InterPro" id="IPR026755">
    <property type="entry name" value="Fam221a/b"/>
</dbReference>
<protein>
    <recommendedName>
        <fullName evidence="2">Protein FAM221A</fullName>
    </recommendedName>
</protein>
<dbReference type="ExpressionAtlas" id="A0A2K3DZL2">
    <property type="expression patterns" value="baseline and differential"/>
</dbReference>
<evidence type="ECO:0000256" key="3">
    <source>
        <dbReference type="SAM" id="MobiDB-lite"/>
    </source>
</evidence>
<keyword evidence="5" id="KW-1185">Reference proteome</keyword>
<reference evidence="4 5" key="1">
    <citation type="journal article" date="2007" name="Science">
        <title>The Chlamydomonas genome reveals the evolution of key animal and plant functions.</title>
        <authorList>
            <person name="Merchant S.S."/>
            <person name="Prochnik S.E."/>
            <person name="Vallon O."/>
            <person name="Harris E.H."/>
            <person name="Karpowicz S.J."/>
            <person name="Witman G.B."/>
            <person name="Terry A."/>
            <person name="Salamov A."/>
            <person name="Fritz-Laylin L.K."/>
            <person name="Marechal-Drouard L."/>
            <person name="Marshall W.F."/>
            <person name="Qu L.H."/>
            <person name="Nelson D.R."/>
            <person name="Sanderfoot A.A."/>
            <person name="Spalding M.H."/>
            <person name="Kapitonov V.V."/>
            <person name="Ren Q."/>
            <person name="Ferris P."/>
            <person name="Lindquist E."/>
            <person name="Shapiro H."/>
            <person name="Lucas S.M."/>
            <person name="Grimwood J."/>
            <person name="Schmutz J."/>
            <person name="Cardol P."/>
            <person name="Cerutti H."/>
            <person name="Chanfreau G."/>
            <person name="Chen C.L."/>
            <person name="Cognat V."/>
            <person name="Croft M.T."/>
            <person name="Dent R."/>
            <person name="Dutcher S."/>
            <person name="Fernandez E."/>
            <person name="Fukuzawa H."/>
            <person name="Gonzalez-Ballester D."/>
            <person name="Gonzalez-Halphen D."/>
            <person name="Hallmann A."/>
            <person name="Hanikenne M."/>
            <person name="Hippler M."/>
            <person name="Inwood W."/>
            <person name="Jabbari K."/>
            <person name="Kalanon M."/>
            <person name="Kuras R."/>
            <person name="Lefebvre P.A."/>
            <person name="Lemaire S.D."/>
            <person name="Lobanov A.V."/>
            <person name="Lohr M."/>
            <person name="Manuell A."/>
            <person name="Meier I."/>
            <person name="Mets L."/>
            <person name="Mittag M."/>
            <person name="Mittelmeier T."/>
            <person name="Moroney J.V."/>
            <person name="Moseley J."/>
            <person name="Napoli C."/>
            <person name="Nedelcu A.M."/>
            <person name="Niyogi K."/>
            <person name="Novoselov S.V."/>
            <person name="Paulsen I.T."/>
            <person name="Pazour G."/>
            <person name="Purton S."/>
            <person name="Ral J.P."/>
            <person name="Riano-Pachon D.M."/>
            <person name="Riekhof W."/>
            <person name="Rymarquis L."/>
            <person name="Schroda M."/>
            <person name="Stern D."/>
            <person name="Umen J."/>
            <person name="Willows R."/>
            <person name="Wilson N."/>
            <person name="Zimmer S.L."/>
            <person name="Allmer J."/>
            <person name="Balk J."/>
            <person name="Bisova K."/>
            <person name="Chen C.J."/>
            <person name="Elias M."/>
            <person name="Gendler K."/>
            <person name="Hauser C."/>
            <person name="Lamb M.R."/>
            <person name="Ledford H."/>
            <person name="Long J.C."/>
            <person name="Minagawa J."/>
            <person name="Page M.D."/>
            <person name="Pan J."/>
            <person name="Pootakham W."/>
            <person name="Roje S."/>
            <person name="Rose A."/>
            <person name="Stahlberg E."/>
            <person name="Terauchi A.M."/>
            <person name="Yang P."/>
            <person name="Ball S."/>
            <person name="Bowler C."/>
            <person name="Dieckmann C.L."/>
            <person name="Gladyshev V.N."/>
            <person name="Green P."/>
            <person name="Jorgensen R."/>
            <person name="Mayfield S."/>
            <person name="Mueller-Roeber B."/>
            <person name="Rajamani S."/>
            <person name="Sayre R.T."/>
            <person name="Brokstein P."/>
            <person name="Dubchak I."/>
            <person name="Goodstein D."/>
            <person name="Hornick L."/>
            <person name="Huang Y.W."/>
            <person name="Jhaveri J."/>
            <person name="Luo Y."/>
            <person name="Martinez D."/>
            <person name="Ngau W.C."/>
            <person name="Otillar B."/>
            <person name="Poliakov A."/>
            <person name="Porter A."/>
            <person name="Szajkowski L."/>
            <person name="Werner G."/>
            <person name="Zhou K."/>
            <person name="Grigoriev I.V."/>
            <person name="Rokhsar D.S."/>
            <person name="Grossman A.R."/>
        </authorList>
    </citation>
    <scope>NUCLEOTIDE SEQUENCE [LARGE SCALE GENOMIC DNA]</scope>
    <source>
        <strain evidence="5">CC-503</strain>
    </source>
</reference>
<accession>A0A2K3DZL2</accession>
<dbReference type="KEGG" id="cre:CHLRE_03g202337v5"/>
<proteinExistence type="inferred from homology"/>
<feature type="compositionally biased region" description="Low complexity" evidence="3">
    <location>
        <begin position="1"/>
        <end position="21"/>
    </location>
</feature>
<dbReference type="Gramene" id="PNW85986">
    <property type="protein sequence ID" value="PNW85986"/>
    <property type="gene ID" value="CHLRE_03g202337v5"/>
</dbReference>
<sequence length="331" mass="32377">MGAPDKLSALAALKARRQQASTIAGEPNAAGTSGSPATGTAAAGIDSAAASTAVATSTPGPATAVAAAGPGPRSSAPTRTAGGPLARAPSSSSSTRTSAAASAIPSGSSGLGSSAAPRAAGGATGGSSSGRLSSSNTPPPPPPPGDDGGDEPLPMRTVEAFAWVCGVCERECVPVRSESRCLCGHRLREHGPASTAAASRCRSAKCGCVGFFYVVAEGSWVLRCRCKHKHTEHNAAHPARGCAKPGCGCGSFDSPWVCNCDHPWAAHRQVVTNKQVVAVRDLLGGLSLAEAPGAAGGGGGGGGGLGGPAAEVNNYDGLKRGQLGPEAFGHM</sequence>
<dbReference type="PANTHER" id="PTHR31214">
    <property type="entry name" value="PROTEIN FAM221A-RELATED"/>
    <property type="match status" value="1"/>
</dbReference>
<organism evidence="4 5">
    <name type="scientific">Chlamydomonas reinhardtii</name>
    <name type="common">Chlamydomonas smithii</name>
    <dbReference type="NCBI Taxonomy" id="3055"/>
    <lineage>
        <taxon>Eukaryota</taxon>
        <taxon>Viridiplantae</taxon>
        <taxon>Chlorophyta</taxon>
        <taxon>core chlorophytes</taxon>
        <taxon>Chlorophyceae</taxon>
        <taxon>CS clade</taxon>
        <taxon>Chlamydomonadales</taxon>
        <taxon>Chlamydomonadaceae</taxon>
        <taxon>Chlamydomonas</taxon>
    </lineage>
</organism>
<feature type="region of interest" description="Disordered" evidence="3">
    <location>
        <begin position="1"/>
        <end position="153"/>
    </location>
</feature>
<evidence type="ECO:0000256" key="1">
    <source>
        <dbReference type="ARBA" id="ARBA00011026"/>
    </source>
</evidence>
<dbReference type="Pfam" id="PF14753">
    <property type="entry name" value="FAM221"/>
    <property type="match status" value="1"/>
</dbReference>
<dbReference type="EMBL" id="CM008964">
    <property type="protein sequence ID" value="PNW85986.1"/>
    <property type="molecule type" value="Genomic_DNA"/>
</dbReference>
<dbReference type="OrthoDB" id="196393at2759"/>
<evidence type="ECO:0000256" key="2">
    <source>
        <dbReference type="ARBA" id="ARBA00039630"/>
    </source>
</evidence>
<dbReference type="AlphaFoldDB" id="A0A2K3DZL2"/>
<dbReference type="InParanoid" id="A0A2K3DZL2"/>
<dbReference type="RefSeq" id="XP_042926638.1">
    <property type="nucleotide sequence ID" value="XM_043061392.1"/>
</dbReference>